<proteinExistence type="predicted"/>
<evidence type="ECO:0000313" key="2">
    <source>
        <dbReference type="Proteomes" id="UP001187471"/>
    </source>
</evidence>
<dbReference type="InterPro" id="IPR044296">
    <property type="entry name" value="HIPP46"/>
</dbReference>
<gene>
    <name evidence="1" type="ORF">RJ640_011857</name>
</gene>
<dbReference type="Gene3D" id="3.30.70.100">
    <property type="match status" value="1"/>
</dbReference>
<sequence>MAVSTASFREVAWKTTFGTLLISLADYHNLMEQKVVIEVSMNDQKSRSKAMKIAVGSNGVESAALKGEGKNQLEVVGVGIDAVVLTTLLRKNVGFAELVSVGPNKKDDEKKDDEKKNEATIMPPLWVSYPPIHGGTPYIYEVPGNEPSCSIM</sequence>
<evidence type="ECO:0000313" key="1">
    <source>
        <dbReference type="EMBL" id="KAK2986419.1"/>
    </source>
</evidence>
<keyword evidence="2" id="KW-1185">Reference proteome</keyword>
<accession>A0AA88RBN5</accession>
<organism evidence="1 2">
    <name type="scientific">Escallonia rubra</name>
    <dbReference type="NCBI Taxonomy" id="112253"/>
    <lineage>
        <taxon>Eukaryota</taxon>
        <taxon>Viridiplantae</taxon>
        <taxon>Streptophyta</taxon>
        <taxon>Embryophyta</taxon>
        <taxon>Tracheophyta</taxon>
        <taxon>Spermatophyta</taxon>
        <taxon>Magnoliopsida</taxon>
        <taxon>eudicotyledons</taxon>
        <taxon>Gunneridae</taxon>
        <taxon>Pentapetalae</taxon>
        <taxon>asterids</taxon>
        <taxon>campanulids</taxon>
        <taxon>Escalloniales</taxon>
        <taxon>Escalloniaceae</taxon>
        <taxon>Escallonia</taxon>
    </lineage>
</organism>
<dbReference type="PANTHER" id="PTHR46371">
    <property type="entry name" value="OS04G0464100 PROTEIN"/>
    <property type="match status" value="1"/>
</dbReference>
<protein>
    <submittedName>
        <fullName evidence="1">Uncharacterized protein</fullName>
    </submittedName>
</protein>
<dbReference type="Proteomes" id="UP001187471">
    <property type="component" value="Unassembled WGS sequence"/>
</dbReference>
<dbReference type="EMBL" id="JAVXUO010001062">
    <property type="protein sequence ID" value="KAK2986419.1"/>
    <property type="molecule type" value="Genomic_DNA"/>
</dbReference>
<reference evidence="1" key="1">
    <citation type="submission" date="2022-12" db="EMBL/GenBank/DDBJ databases">
        <title>Draft genome assemblies for two species of Escallonia (Escalloniales).</title>
        <authorList>
            <person name="Chanderbali A."/>
            <person name="Dervinis C."/>
            <person name="Anghel I."/>
            <person name="Soltis D."/>
            <person name="Soltis P."/>
            <person name="Zapata F."/>
        </authorList>
    </citation>
    <scope>NUCLEOTIDE SEQUENCE</scope>
    <source>
        <strain evidence="1">UCBG92.1500</strain>
        <tissue evidence="1">Leaf</tissue>
    </source>
</reference>
<comment type="caution">
    <text evidence="1">The sequence shown here is derived from an EMBL/GenBank/DDBJ whole genome shotgun (WGS) entry which is preliminary data.</text>
</comment>
<dbReference type="AlphaFoldDB" id="A0AA88RBN5"/>
<name>A0AA88RBN5_9ASTE</name>